<evidence type="ECO:0000313" key="1">
    <source>
        <dbReference type="EMBL" id="AYV76075.1"/>
    </source>
</evidence>
<accession>A0A3G4ZMJ8</accession>
<reference evidence="1" key="1">
    <citation type="submission" date="2018-10" db="EMBL/GenBank/DDBJ databases">
        <title>Hidden diversity of soil giant viruses.</title>
        <authorList>
            <person name="Schulz F."/>
            <person name="Alteio L."/>
            <person name="Goudeau D."/>
            <person name="Ryan E.M."/>
            <person name="Malmstrom R.R."/>
            <person name="Blanchard J."/>
            <person name="Woyke T."/>
        </authorList>
    </citation>
    <scope>NUCLEOTIDE SEQUENCE</scope>
    <source>
        <strain evidence="1">TEV1</strain>
    </source>
</reference>
<name>A0A3G4ZMJ8_9VIRU</name>
<dbReference type="EMBL" id="MK071982">
    <property type="protein sequence ID" value="AYV76075.1"/>
    <property type="molecule type" value="Genomic_DNA"/>
</dbReference>
<organism evidence="1">
    <name type="scientific">Terrestrivirus sp</name>
    <dbReference type="NCBI Taxonomy" id="2487775"/>
    <lineage>
        <taxon>Viruses</taxon>
        <taxon>Varidnaviria</taxon>
        <taxon>Bamfordvirae</taxon>
        <taxon>Nucleocytoviricota</taxon>
        <taxon>Megaviricetes</taxon>
        <taxon>Imitervirales</taxon>
        <taxon>Mimiviridae</taxon>
        <taxon>Klosneuvirinae</taxon>
    </lineage>
</organism>
<sequence length="72" mass="8376">MATLIVTAQYGLSDLWHEVLYLSHRIRELDGVQSALTLIMDPPSPNFALMDRNELTQRMTHVTKRIKQFAEY</sequence>
<proteinExistence type="predicted"/>
<gene>
    <name evidence="1" type="ORF">Terrestrivirus4_123</name>
</gene>
<protein>
    <submittedName>
        <fullName evidence="1">Uncharacterized protein</fullName>
    </submittedName>
</protein>